<dbReference type="PANTHER" id="PTHR32182:SF23">
    <property type="entry name" value="ATP BINDING PROTEIN"/>
    <property type="match status" value="1"/>
</dbReference>
<protein>
    <recommendedName>
        <fullName evidence="1">Rad50/SbcC-type AAA domain-containing protein</fullName>
    </recommendedName>
</protein>
<dbReference type="Pfam" id="PF13476">
    <property type="entry name" value="AAA_23"/>
    <property type="match status" value="1"/>
</dbReference>
<evidence type="ECO:0000259" key="1">
    <source>
        <dbReference type="Pfam" id="PF13476"/>
    </source>
</evidence>
<feature type="domain" description="Rad50/SbcC-type AAA" evidence="1">
    <location>
        <begin position="6"/>
        <end position="171"/>
    </location>
</feature>
<dbReference type="RefSeq" id="WP_100919320.1">
    <property type="nucleotide sequence ID" value="NZ_CP020370.1"/>
</dbReference>
<dbReference type="Proteomes" id="UP000232638">
    <property type="component" value="Chromosome"/>
</dbReference>
<accession>A0A2K8U7J6</accession>
<evidence type="ECO:0000313" key="2">
    <source>
        <dbReference type="EMBL" id="AUB81552.1"/>
    </source>
</evidence>
<keyword evidence="3" id="KW-1185">Reference proteome</keyword>
<organism evidence="2 3">
    <name type="scientific">Candidatus Thiodictyon syntrophicum</name>
    <dbReference type="NCBI Taxonomy" id="1166950"/>
    <lineage>
        <taxon>Bacteria</taxon>
        <taxon>Pseudomonadati</taxon>
        <taxon>Pseudomonadota</taxon>
        <taxon>Gammaproteobacteria</taxon>
        <taxon>Chromatiales</taxon>
        <taxon>Chromatiaceae</taxon>
        <taxon>Thiodictyon</taxon>
    </lineage>
</organism>
<dbReference type="SUPFAM" id="SSF52540">
    <property type="entry name" value="P-loop containing nucleoside triphosphate hydrolases"/>
    <property type="match status" value="1"/>
</dbReference>
<dbReference type="OrthoDB" id="9815944at2"/>
<dbReference type="EMBL" id="CP020370">
    <property type="protein sequence ID" value="AUB81552.1"/>
    <property type="molecule type" value="Genomic_DNA"/>
</dbReference>
<dbReference type="Gene3D" id="3.40.50.300">
    <property type="entry name" value="P-loop containing nucleotide triphosphate hydrolases"/>
    <property type="match status" value="1"/>
</dbReference>
<dbReference type="GO" id="GO:0016887">
    <property type="term" value="F:ATP hydrolysis activity"/>
    <property type="evidence" value="ECO:0007669"/>
    <property type="project" value="InterPro"/>
</dbReference>
<evidence type="ECO:0000313" key="3">
    <source>
        <dbReference type="Proteomes" id="UP000232638"/>
    </source>
</evidence>
<dbReference type="AlphaFoldDB" id="A0A2K8U7J6"/>
<sequence length="212" mass="23785">MRMAGLKLQNFRCFDSLAVEFDERLTVLVAPNGQGKTTVLDAIRIALWPYVSAFDVVSGTMPGSGIDIDDVRVRPTSLASHPNMEPRLPSVVSAVAVIAGETISWSRSREKVSAGSKTTIREAKPLMEVGSVYQSQIRLIDEYDSEETKDVTLPIIAYYGTGRLWKRRKVTLKRESKSSLFFKHICLSWVPGLRIRLWIFLGLVLLDLCLRL</sequence>
<dbReference type="InterPro" id="IPR038729">
    <property type="entry name" value="Rad50/SbcC_AAA"/>
</dbReference>
<dbReference type="InterPro" id="IPR027417">
    <property type="entry name" value="P-loop_NTPase"/>
</dbReference>
<dbReference type="PANTHER" id="PTHR32182">
    <property type="entry name" value="DNA REPLICATION AND REPAIR PROTEIN RECF"/>
    <property type="match status" value="1"/>
</dbReference>
<reference evidence="2 3" key="1">
    <citation type="submission" date="2017-03" db="EMBL/GenBank/DDBJ databases">
        <title>Complete genome sequence of Candidatus 'Thiodictyon syntrophicum' sp. nov. strain Cad16T, a photolithoautotroph purple sulfur bacterium isolated from an alpine meromictic lake.</title>
        <authorList>
            <person name="Luedin S.M."/>
            <person name="Pothier J.F."/>
            <person name="Danza F."/>
            <person name="Storelli N."/>
            <person name="Wittwer M."/>
            <person name="Tonolla M."/>
        </authorList>
    </citation>
    <scope>NUCLEOTIDE SEQUENCE [LARGE SCALE GENOMIC DNA]</scope>
    <source>
        <strain evidence="2 3">Cad16T</strain>
    </source>
</reference>
<dbReference type="KEGG" id="tsy:THSYN_11700"/>
<dbReference type="GO" id="GO:0000731">
    <property type="term" value="P:DNA synthesis involved in DNA repair"/>
    <property type="evidence" value="ECO:0007669"/>
    <property type="project" value="TreeGrafter"/>
</dbReference>
<proteinExistence type="predicted"/>
<dbReference type="GO" id="GO:0006302">
    <property type="term" value="P:double-strand break repair"/>
    <property type="evidence" value="ECO:0007669"/>
    <property type="project" value="InterPro"/>
</dbReference>
<gene>
    <name evidence="2" type="ORF">THSYN_11700</name>
</gene>
<name>A0A2K8U7J6_9GAMM</name>